<dbReference type="GO" id="GO:0097363">
    <property type="term" value="F:protein O-acetylglucosaminyltransferase activity"/>
    <property type="evidence" value="ECO:0007669"/>
    <property type="project" value="UniProtKB-EC"/>
</dbReference>
<dbReference type="InterPro" id="IPR011990">
    <property type="entry name" value="TPR-like_helical_dom_sf"/>
</dbReference>
<dbReference type="Gene3D" id="1.25.40.10">
    <property type="entry name" value="Tetratricopeptide repeat domain"/>
    <property type="match status" value="2"/>
</dbReference>
<dbReference type="EMBL" id="PFFQ01000043">
    <property type="protein sequence ID" value="PIW15840.1"/>
    <property type="molecule type" value="Genomic_DNA"/>
</dbReference>
<feature type="domain" description="O-GlcNAc transferase C-terminal" evidence="9">
    <location>
        <begin position="643"/>
        <end position="819"/>
    </location>
</feature>
<feature type="repeat" description="TPR" evidence="8">
    <location>
        <begin position="241"/>
        <end position="274"/>
    </location>
</feature>
<feature type="domain" description="O-GlcNAc transferase C-terminal" evidence="9">
    <location>
        <begin position="485"/>
        <end position="625"/>
    </location>
</feature>
<feature type="repeat" description="TPR" evidence="8">
    <location>
        <begin position="105"/>
        <end position="138"/>
    </location>
</feature>
<evidence type="ECO:0000256" key="1">
    <source>
        <dbReference type="ARBA" id="ARBA00004922"/>
    </source>
</evidence>
<evidence type="ECO:0000256" key="6">
    <source>
        <dbReference type="ARBA" id="ARBA00022737"/>
    </source>
</evidence>
<dbReference type="PROSITE" id="PS50005">
    <property type="entry name" value="TPR"/>
    <property type="match status" value="3"/>
</dbReference>
<keyword evidence="7 8" id="KW-0802">TPR repeat</keyword>
<reference evidence="10 11" key="1">
    <citation type="submission" date="2017-09" db="EMBL/GenBank/DDBJ databases">
        <title>Depth-based differentiation of microbial function through sediment-hosted aquifers and enrichment of novel symbionts in the deep terrestrial subsurface.</title>
        <authorList>
            <person name="Probst A.J."/>
            <person name="Ladd B."/>
            <person name="Jarett J.K."/>
            <person name="Geller-Mcgrath D.E."/>
            <person name="Sieber C.M."/>
            <person name="Emerson J.B."/>
            <person name="Anantharaman K."/>
            <person name="Thomas B.C."/>
            <person name="Malmstrom R."/>
            <person name="Stieglmeier M."/>
            <person name="Klingl A."/>
            <person name="Woyke T."/>
            <person name="Ryan C.M."/>
            <person name="Banfield J.F."/>
        </authorList>
    </citation>
    <scope>NUCLEOTIDE SEQUENCE [LARGE SCALE GENOMIC DNA]</scope>
    <source>
        <strain evidence="10">CG17_big_fil_post_rev_8_21_14_2_50_48_46</strain>
    </source>
</reference>
<dbReference type="Pfam" id="PF13844">
    <property type="entry name" value="Glyco_transf_41"/>
    <property type="match status" value="2"/>
</dbReference>
<gene>
    <name evidence="10" type="ORF">COW36_15665</name>
</gene>
<dbReference type="AlphaFoldDB" id="A0A2M7G240"/>
<dbReference type="EC" id="2.4.1.255" evidence="3"/>
<dbReference type="Gene3D" id="3.40.50.2000">
    <property type="entry name" value="Glycogen Phosphorylase B"/>
    <property type="match status" value="1"/>
</dbReference>
<keyword evidence="5" id="KW-0808">Transferase</keyword>
<proteinExistence type="inferred from homology"/>
<protein>
    <recommendedName>
        <fullName evidence="3">protein O-GlcNAc transferase</fullName>
        <ecNumber evidence="3">2.4.1.255</ecNumber>
    </recommendedName>
</protein>
<dbReference type="InterPro" id="IPR013105">
    <property type="entry name" value="TPR_2"/>
</dbReference>
<accession>A0A2M7G240</accession>
<dbReference type="InterPro" id="IPR029489">
    <property type="entry name" value="OGT/SEC/SPY_C"/>
</dbReference>
<dbReference type="InterPro" id="IPR019734">
    <property type="entry name" value="TPR_rpt"/>
</dbReference>
<dbReference type="Gene3D" id="3.40.50.11380">
    <property type="match status" value="1"/>
</dbReference>
<evidence type="ECO:0000313" key="10">
    <source>
        <dbReference type="EMBL" id="PIW15840.1"/>
    </source>
</evidence>
<comment type="similarity">
    <text evidence="2">Belongs to the glycosyltransferase 41 family. O-GlcNAc transferase subfamily.</text>
</comment>
<evidence type="ECO:0000256" key="3">
    <source>
        <dbReference type="ARBA" id="ARBA00011970"/>
    </source>
</evidence>
<dbReference type="SMART" id="SM00028">
    <property type="entry name" value="TPR"/>
    <property type="match status" value="7"/>
</dbReference>
<evidence type="ECO:0000256" key="4">
    <source>
        <dbReference type="ARBA" id="ARBA00022676"/>
    </source>
</evidence>
<dbReference type="Proteomes" id="UP000231019">
    <property type="component" value="Unassembled WGS sequence"/>
</dbReference>
<organism evidence="10 11">
    <name type="scientific">bacterium (Candidatus Blackallbacteria) CG17_big_fil_post_rev_8_21_14_2_50_48_46</name>
    <dbReference type="NCBI Taxonomy" id="2014261"/>
    <lineage>
        <taxon>Bacteria</taxon>
        <taxon>Candidatus Blackallbacteria</taxon>
    </lineage>
</organism>
<evidence type="ECO:0000256" key="2">
    <source>
        <dbReference type="ARBA" id="ARBA00005386"/>
    </source>
</evidence>
<evidence type="ECO:0000313" key="11">
    <source>
        <dbReference type="Proteomes" id="UP000231019"/>
    </source>
</evidence>
<keyword evidence="6" id="KW-0677">Repeat</keyword>
<comment type="pathway">
    <text evidence="1">Protein modification; protein glycosylation.</text>
</comment>
<dbReference type="Pfam" id="PF13181">
    <property type="entry name" value="TPR_8"/>
    <property type="match status" value="1"/>
</dbReference>
<feature type="repeat" description="TPR" evidence="8">
    <location>
        <begin position="275"/>
        <end position="308"/>
    </location>
</feature>
<dbReference type="PANTHER" id="PTHR44998">
    <property type="match status" value="1"/>
</dbReference>
<sequence length="845" mass="96391">MHNSYGMKGNERRKSKCSANKHVNLLNMAENTQRNPLEEKLQGALKTWQNQDHTAACAQLETLNKEFPHQPEILHLLGVFHYSLNQAEQAEPLLEEACMLCPDYDDFYFNWGNACLALQKWEKALHAFRKAGSLNPDLHEAGIKQAQILEELKIWPMAEILWRDLLQKFPQAPDLILSLARNLVAQDQLQEARNYYLQLLQQTEIPSSVLFEIGQFCISIRDYENAFHCLNQAPGVFPETAQYYHQFSSVLFQLKQFPQALSMGQKALELEPQAAESWWNQAQILLELKDNKKALFALKKALDLAPEFSELLIPLAQEHLDRFNDDQATLLLELNAETISANTHLSAEAKAFAHYGAGLATQRGNAPEKAIGHFQRAQKTHPQNLLYPLAETLCLPVVYADTQSLSDWRQRIETELPKCLNRLLENAGLYQLPQPLQQIPLLFHLAYQGYDDRQIHTLVGDFWQNRFEQDGLLLQAKLSEKPHFPLRIGFVSSFFFAHAVSHIYAPLIQFCAQDPELEIFCFSLSPQADSMTELLRAKVQQFVSLAGQDHLSQAQRIAEANLDILVYTDIGMESSSYLLGLQRLAPVQCVLGGHPVTTGLPQMDWAMSTHSSEPENAQHYYRERLFLRSSQAPQNYKPPELSLPLPTKQELGFSEKNHLYLCPMTLYKVHPEFDLALTEILEQDPLAELYFFKYHENNLHQHLLKRFEKSLGQKALQRVHFLPWLSRSEFTQVLAASEVCLDPFHFSAGNTTYLCMHTGTPLITWPSGLRRGRIAAAILERAGLQECIVPNKADFGKQAVDIACSNEKRYALKTKMQTVLSSNTNSNESFLELVQFFKNTSKHIL</sequence>
<evidence type="ECO:0000256" key="8">
    <source>
        <dbReference type="PROSITE-ProRule" id="PRU00339"/>
    </source>
</evidence>
<keyword evidence="4" id="KW-0328">Glycosyltransferase</keyword>
<evidence type="ECO:0000256" key="7">
    <source>
        <dbReference type="ARBA" id="ARBA00022803"/>
    </source>
</evidence>
<dbReference type="SUPFAM" id="SSF48452">
    <property type="entry name" value="TPR-like"/>
    <property type="match status" value="1"/>
</dbReference>
<evidence type="ECO:0000256" key="5">
    <source>
        <dbReference type="ARBA" id="ARBA00022679"/>
    </source>
</evidence>
<dbReference type="Pfam" id="PF07719">
    <property type="entry name" value="TPR_2"/>
    <property type="match status" value="2"/>
</dbReference>
<evidence type="ECO:0000259" key="9">
    <source>
        <dbReference type="Pfam" id="PF13844"/>
    </source>
</evidence>
<name>A0A2M7G240_9BACT</name>
<dbReference type="PANTHER" id="PTHR44998:SF1">
    <property type="entry name" value="UDP-N-ACETYLGLUCOSAMINE--PEPTIDE N-ACETYLGLUCOSAMINYLTRANSFERASE 110 KDA SUBUNIT"/>
    <property type="match status" value="1"/>
</dbReference>
<comment type="caution">
    <text evidence="10">The sequence shown here is derived from an EMBL/GenBank/DDBJ whole genome shotgun (WGS) entry which is preliminary data.</text>
</comment>